<dbReference type="GO" id="GO:0090307">
    <property type="term" value="P:mitotic spindle assembly"/>
    <property type="evidence" value="ECO:0007669"/>
    <property type="project" value="TreeGrafter"/>
</dbReference>
<dbReference type="STRING" id="224129.A0A1W4XP42"/>
<dbReference type="InterPro" id="IPR001752">
    <property type="entry name" value="Kinesin_motor_dom"/>
</dbReference>
<dbReference type="InterPro" id="IPR036961">
    <property type="entry name" value="Kinesin_motor_dom_sf"/>
</dbReference>
<dbReference type="PANTHER" id="PTHR47970:SF12">
    <property type="entry name" value="KINESIN FAMILY MEMBER 11"/>
    <property type="match status" value="1"/>
</dbReference>
<protein>
    <recommendedName>
        <fullName evidence="15">Kinesin-like protein</fullName>
    </recommendedName>
</protein>
<evidence type="ECO:0000256" key="2">
    <source>
        <dbReference type="ARBA" id="ARBA00022490"/>
    </source>
</evidence>
<dbReference type="Proteomes" id="UP000192223">
    <property type="component" value="Unplaced"/>
</dbReference>
<dbReference type="PROSITE" id="PS00411">
    <property type="entry name" value="KINESIN_MOTOR_1"/>
    <property type="match status" value="1"/>
</dbReference>
<name>A0A1W4XP42_AGRPL</name>
<feature type="domain" description="Kinesin motor" evidence="17">
    <location>
        <begin position="12"/>
        <end position="345"/>
    </location>
</feature>
<gene>
    <name evidence="19" type="primary">LOC108743471</name>
</gene>
<evidence type="ECO:0000259" key="17">
    <source>
        <dbReference type="PROSITE" id="PS50067"/>
    </source>
</evidence>
<dbReference type="InterPro" id="IPR047149">
    <property type="entry name" value="KIF11-like"/>
</dbReference>
<evidence type="ECO:0000256" key="1">
    <source>
        <dbReference type="ARBA" id="ARBA00004245"/>
    </source>
</evidence>
<dbReference type="GO" id="GO:0072686">
    <property type="term" value="C:mitotic spindle"/>
    <property type="evidence" value="ECO:0007669"/>
    <property type="project" value="TreeGrafter"/>
</dbReference>
<feature type="binding site" evidence="14">
    <location>
        <begin position="92"/>
        <end position="99"/>
    </location>
    <ligand>
        <name>ATP</name>
        <dbReference type="ChEBI" id="CHEBI:30616"/>
    </ligand>
</feature>
<comment type="similarity">
    <text evidence="13">Belongs to the TRAFAC class myosin-kinesin ATPase superfamily. Kinesin family. KIN-5/BimC subfamily.</text>
</comment>
<evidence type="ECO:0000256" key="8">
    <source>
        <dbReference type="ARBA" id="ARBA00022840"/>
    </source>
</evidence>
<keyword evidence="4" id="KW-0132">Cell division</keyword>
<evidence type="ECO:0000313" key="18">
    <source>
        <dbReference type="Proteomes" id="UP000192223"/>
    </source>
</evidence>
<dbReference type="GeneID" id="108743471"/>
<dbReference type="OrthoDB" id="3176171at2759"/>
<keyword evidence="11" id="KW-0206">Cytoskeleton</keyword>
<dbReference type="Gene3D" id="3.40.850.10">
    <property type="entry name" value="Kinesin motor domain"/>
    <property type="match status" value="1"/>
</dbReference>
<evidence type="ECO:0000256" key="9">
    <source>
        <dbReference type="ARBA" id="ARBA00023054"/>
    </source>
</evidence>
<organism evidence="18 19">
    <name type="scientific">Agrilus planipennis</name>
    <name type="common">Emerald ash borer</name>
    <name type="synonym">Agrilus marcopoli</name>
    <dbReference type="NCBI Taxonomy" id="224129"/>
    <lineage>
        <taxon>Eukaryota</taxon>
        <taxon>Metazoa</taxon>
        <taxon>Ecdysozoa</taxon>
        <taxon>Arthropoda</taxon>
        <taxon>Hexapoda</taxon>
        <taxon>Insecta</taxon>
        <taxon>Pterygota</taxon>
        <taxon>Neoptera</taxon>
        <taxon>Endopterygota</taxon>
        <taxon>Coleoptera</taxon>
        <taxon>Polyphaga</taxon>
        <taxon>Elateriformia</taxon>
        <taxon>Buprestoidea</taxon>
        <taxon>Buprestidae</taxon>
        <taxon>Agrilinae</taxon>
        <taxon>Agrilus</taxon>
    </lineage>
</organism>
<feature type="coiled-coil region" evidence="16">
    <location>
        <begin position="546"/>
        <end position="573"/>
    </location>
</feature>
<keyword evidence="10 14" id="KW-0505">Motor protein</keyword>
<dbReference type="GO" id="GO:0005634">
    <property type="term" value="C:nucleus"/>
    <property type="evidence" value="ECO:0007669"/>
    <property type="project" value="TreeGrafter"/>
</dbReference>
<evidence type="ECO:0000256" key="12">
    <source>
        <dbReference type="ARBA" id="ARBA00023306"/>
    </source>
</evidence>
<dbReference type="FunCoup" id="A0A1W4XP42">
    <property type="interactions" value="651"/>
</dbReference>
<dbReference type="SMART" id="SM00129">
    <property type="entry name" value="KISc"/>
    <property type="match status" value="1"/>
</dbReference>
<reference evidence="19" key="1">
    <citation type="submission" date="2025-08" db="UniProtKB">
        <authorList>
            <consortium name="RefSeq"/>
        </authorList>
    </citation>
    <scope>IDENTIFICATION</scope>
    <source>
        <tissue evidence="19">Entire body</tissue>
    </source>
</reference>
<dbReference type="InterPro" id="IPR019821">
    <property type="entry name" value="Kinesin_motor_CS"/>
</dbReference>
<keyword evidence="6 14" id="KW-0547">Nucleotide-binding</keyword>
<keyword evidence="12" id="KW-0131">Cell cycle</keyword>
<evidence type="ECO:0000256" key="4">
    <source>
        <dbReference type="ARBA" id="ARBA00022618"/>
    </source>
</evidence>
<dbReference type="Pfam" id="PF13931">
    <property type="entry name" value="Microtub_bind"/>
    <property type="match status" value="1"/>
</dbReference>
<dbReference type="KEGG" id="apln:108743471"/>
<dbReference type="GO" id="GO:0007018">
    <property type="term" value="P:microtubule-based movement"/>
    <property type="evidence" value="ECO:0007669"/>
    <property type="project" value="InterPro"/>
</dbReference>
<evidence type="ECO:0000256" key="5">
    <source>
        <dbReference type="ARBA" id="ARBA00022701"/>
    </source>
</evidence>
<dbReference type="RefSeq" id="XP_018334542.1">
    <property type="nucleotide sequence ID" value="XM_018479040.1"/>
</dbReference>
<dbReference type="InterPro" id="IPR025901">
    <property type="entry name" value="Kinesin-assoc_MT-bd_dom"/>
</dbReference>
<dbReference type="PANTHER" id="PTHR47970">
    <property type="entry name" value="KINESIN-LIKE PROTEIN KIF11"/>
    <property type="match status" value="1"/>
</dbReference>
<evidence type="ECO:0000256" key="15">
    <source>
        <dbReference type="RuleBase" id="RU000394"/>
    </source>
</evidence>
<evidence type="ECO:0000256" key="6">
    <source>
        <dbReference type="ARBA" id="ARBA00022741"/>
    </source>
</evidence>
<keyword evidence="9 16" id="KW-0175">Coiled coil</keyword>
<dbReference type="InterPro" id="IPR047241">
    <property type="entry name" value="KIF11-like_kin_motor_dom"/>
</dbReference>
<dbReference type="GO" id="GO:0008017">
    <property type="term" value="F:microtubule binding"/>
    <property type="evidence" value="ECO:0007669"/>
    <property type="project" value="InterPro"/>
</dbReference>
<dbReference type="CTD" id="38135"/>
<evidence type="ECO:0000256" key="11">
    <source>
        <dbReference type="ARBA" id="ARBA00023212"/>
    </source>
</evidence>
<dbReference type="PRINTS" id="PR00380">
    <property type="entry name" value="KINESINHEAVY"/>
</dbReference>
<evidence type="ECO:0000256" key="10">
    <source>
        <dbReference type="ARBA" id="ARBA00023175"/>
    </source>
</evidence>
<keyword evidence="5 15" id="KW-0493">Microtubule</keyword>
<comment type="subcellular location">
    <subcellularLocation>
        <location evidence="1">Cytoplasm</location>
        <location evidence="1">Cytoskeleton</location>
    </subcellularLocation>
</comment>
<dbReference type="GO" id="GO:0008574">
    <property type="term" value="F:plus-end-directed microtubule motor activity"/>
    <property type="evidence" value="ECO:0007669"/>
    <property type="project" value="TreeGrafter"/>
</dbReference>
<evidence type="ECO:0000256" key="7">
    <source>
        <dbReference type="ARBA" id="ARBA00022776"/>
    </source>
</evidence>
<proteinExistence type="inferred from homology"/>
<evidence type="ECO:0000256" key="3">
    <source>
        <dbReference type="ARBA" id="ARBA00022553"/>
    </source>
</evidence>
<feature type="coiled-coil region" evidence="16">
    <location>
        <begin position="354"/>
        <end position="381"/>
    </location>
</feature>
<dbReference type="InParanoid" id="A0A1W4XP42"/>
<dbReference type="GO" id="GO:0005876">
    <property type="term" value="C:spindle microtubule"/>
    <property type="evidence" value="ECO:0007669"/>
    <property type="project" value="TreeGrafter"/>
</dbReference>
<dbReference type="PROSITE" id="PS50067">
    <property type="entry name" value="KINESIN_MOTOR_2"/>
    <property type="match status" value="1"/>
</dbReference>
<dbReference type="SUPFAM" id="SSF52540">
    <property type="entry name" value="P-loop containing nucleoside triphosphate hydrolases"/>
    <property type="match status" value="1"/>
</dbReference>
<dbReference type="InterPro" id="IPR027417">
    <property type="entry name" value="P-loop_NTPase"/>
</dbReference>
<dbReference type="Pfam" id="PF00225">
    <property type="entry name" value="Kinesin"/>
    <property type="match status" value="1"/>
</dbReference>
<keyword evidence="2" id="KW-0963">Cytoplasm</keyword>
<dbReference type="GO" id="GO:0051301">
    <property type="term" value="P:cell division"/>
    <property type="evidence" value="ECO:0007669"/>
    <property type="project" value="UniProtKB-KW"/>
</dbReference>
<keyword evidence="7" id="KW-0498">Mitosis</keyword>
<dbReference type="GO" id="GO:0005524">
    <property type="term" value="F:ATP binding"/>
    <property type="evidence" value="ECO:0007669"/>
    <property type="project" value="UniProtKB-UniRule"/>
</dbReference>
<keyword evidence="3" id="KW-0597">Phosphoprotein</keyword>
<dbReference type="AlphaFoldDB" id="A0A1W4XP42"/>
<dbReference type="FunFam" id="3.40.850.10:FF:000051">
    <property type="entry name" value="Kinesin-like protein bimC"/>
    <property type="match status" value="1"/>
</dbReference>
<evidence type="ECO:0000313" key="19">
    <source>
        <dbReference type="RefSeq" id="XP_018334542.1"/>
    </source>
</evidence>
<feature type="coiled-coil region" evidence="16">
    <location>
        <begin position="600"/>
        <end position="634"/>
    </location>
</feature>
<evidence type="ECO:0000256" key="16">
    <source>
        <dbReference type="SAM" id="Coils"/>
    </source>
</evidence>
<dbReference type="GO" id="GO:0051231">
    <property type="term" value="P:spindle elongation"/>
    <property type="evidence" value="ECO:0007669"/>
    <property type="project" value="TreeGrafter"/>
</dbReference>
<keyword evidence="8 14" id="KW-0067">ATP-binding</keyword>
<accession>A0A1W4XP42</accession>
<keyword evidence="18" id="KW-1185">Reference proteome</keyword>
<evidence type="ECO:0000256" key="14">
    <source>
        <dbReference type="PROSITE-ProRule" id="PRU00283"/>
    </source>
</evidence>
<evidence type="ECO:0000256" key="13">
    <source>
        <dbReference type="ARBA" id="ARBA00034704"/>
    </source>
</evidence>
<dbReference type="CDD" id="cd01364">
    <property type="entry name" value="KISc_BimC_Eg5"/>
    <property type="match status" value="1"/>
</dbReference>
<sequence>MSGIGRKGKPQSVNVYLRIRPPNKQERDAHSLTCVEIPNSKEVVIKQQHGKKYCFEKVFGPNSKQVDVYLSVVKPLIPEVLAGYNCTVFAYGQTGAGKTYTMAGGSVNSPSASWHSDEEAGIIPRALAHLFEELRLQQQQEYTVRVSYLELYNEDIFDLLSDGEDNSRIRIYEDQRQKGSVIVQGIEEVTVCNKNEVYKILEKGQEKRRTAATLMNAQSSRSHTVFCITVYARETTLEEEVVKMGKLNLVDLAGSENISRSGAVDVRAREAGSINQSLLTLGRCIKALVDRCPHVPYRESKLTRILQDSLGGRTKTSIIATISPTFSNLEETLSTLDYAYRARNITNRPEINQRLSKRALLSQYTEEIERLRKDLNAAHSKTGIFIAHENYERLMTTSEYQKEELAEKIVIIRDLQDRIQLVEQQKAIKEKEWEDLSASFKIAQDYLAQYASTEKVLKEQAETLLDVVEKSTSNESKLHEKVDYFYDVTQKNKGNTNKIITLLDENLCHITEQMQKFYRKYDSQNRALLEIIRNSEQLLETTMFSLNLVEEQNNNLDDNIIQLQEELDKETNDFYMDINKTVRTSNDKIQKFKLSFGELMQNHLNNVAIMESRINEQQNEFKDFTQNLTKHIENARRRLIVPAESLIQQTCMLKSQLFEVMDDIKNGMEMEKQLQDMKLANMNKVSKHFEKITPLICTLDSDVQQQSKNLNVAISEMHNIICKEQPNITAQFEGNISNVKNVAATSHTIKDSVNGVLQNLEDKNANEAAHLQEKTVFLKDNYTEKVEDLLVLLNNIKLNEFDIKESLTNVDINTGRTLSGLNEMTEIISEETETNKEHFKTCTENVKKVLTEELITVEPTGATPVRTQFQYPKKLVSTSLKEHMVQKFEDYQTNKSSKLPLMEHNRANNVKLETSNSIVKYNDSNNKFVFEDKENFEKNEL</sequence>